<keyword evidence="3" id="KW-1185">Reference proteome</keyword>
<name>A0ABW2U979_9BACT</name>
<accession>A0ABW2U979</accession>
<sequence>MSSFRSRLSHAAAALFFLVVGAALYAPYLTELPGGIHAWAQADRLALALNYYDYGFDFFTPRTSNLASIGGITGVEFPLQAYVAALGGVVFGRSRIGLLFRLLDVAVVLLGFYYLFRLVFERTGHFVAGLVPGLFCWLRLCLPFTPAAPCPTPLP</sequence>
<dbReference type="RefSeq" id="WP_380205130.1">
    <property type="nucleotide sequence ID" value="NZ_JBHTEK010000001.1"/>
</dbReference>
<proteinExistence type="predicted"/>
<protein>
    <recommendedName>
        <fullName evidence="4">Glycosyltransferase RgtA/B/C/D-like domain-containing protein</fullName>
    </recommendedName>
</protein>
<keyword evidence="1" id="KW-0812">Transmembrane</keyword>
<evidence type="ECO:0008006" key="4">
    <source>
        <dbReference type="Google" id="ProtNLM"/>
    </source>
</evidence>
<dbReference type="EMBL" id="JBHTEK010000001">
    <property type="protein sequence ID" value="MFC7669639.1"/>
    <property type="molecule type" value="Genomic_DNA"/>
</dbReference>
<organism evidence="2 3">
    <name type="scientific">Hymenobacter humi</name>
    <dbReference type="NCBI Taxonomy" id="1411620"/>
    <lineage>
        <taxon>Bacteria</taxon>
        <taxon>Pseudomonadati</taxon>
        <taxon>Bacteroidota</taxon>
        <taxon>Cytophagia</taxon>
        <taxon>Cytophagales</taxon>
        <taxon>Hymenobacteraceae</taxon>
        <taxon>Hymenobacter</taxon>
    </lineage>
</organism>
<keyword evidence="1" id="KW-0472">Membrane</keyword>
<comment type="caution">
    <text evidence="2">The sequence shown here is derived from an EMBL/GenBank/DDBJ whole genome shotgun (WGS) entry which is preliminary data.</text>
</comment>
<evidence type="ECO:0000256" key="1">
    <source>
        <dbReference type="SAM" id="Phobius"/>
    </source>
</evidence>
<feature type="transmembrane region" description="Helical" evidence="1">
    <location>
        <begin position="98"/>
        <end position="116"/>
    </location>
</feature>
<evidence type="ECO:0000313" key="3">
    <source>
        <dbReference type="Proteomes" id="UP001596513"/>
    </source>
</evidence>
<keyword evidence="1" id="KW-1133">Transmembrane helix</keyword>
<reference evidence="3" key="1">
    <citation type="journal article" date="2019" name="Int. J. Syst. Evol. Microbiol.">
        <title>The Global Catalogue of Microorganisms (GCM) 10K type strain sequencing project: providing services to taxonomists for standard genome sequencing and annotation.</title>
        <authorList>
            <consortium name="The Broad Institute Genomics Platform"/>
            <consortium name="The Broad Institute Genome Sequencing Center for Infectious Disease"/>
            <person name="Wu L."/>
            <person name="Ma J."/>
        </authorList>
    </citation>
    <scope>NUCLEOTIDE SEQUENCE [LARGE SCALE GENOMIC DNA]</scope>
    <source>
        <strain evidence="3">JCM 19635</strain>
    </source>
</reference>
<dbReference type="Proteomes" id="UP001596513">
    <property type="component" value="Unassembled WGS sequence"/>
</dbReference>
<evidence type="ECO:0000313" key="2">
    <source>
        <dbReference type="EMBL" id="MFC7669639.1"/>
    </source>
</evidence>
<feature type="transmembrane region" description="Helical" evidence="1">
    <location>
        <begin position="66"/>
        <end position="91"/>
    </location>
</feature>
<gene>
    <name evidence="2" type="ORF">ACFQT0_21420</name>
</gene>